<evidence type="ECO:0000313" key="3">
    <source>
        <dbReference type="Proteomes" id="UP000499080"/>
    </source>
</evidence>
<accession>A0A4Y2RQG7</accession>
<reference evidence="2 3" key="1">
    <citation type="journal article" date="2019" name="Sci. Rep.">
        <title>Orb-weaving spider Araneus ventricosus genome elucidates the spidroin gene catalogue.</title>
        <authorList>
            <person name="Kono N."/>
            <person name="Nakamura H."/>
            <person name="Ohtoshi R."/>
            <person name="Moran D.A.P."/>
            <person name="Shinohara A."/>
            <person name="Yoshida Y."/>
            <person name="Fujiwara M."/>
            <person name="Mori M."/>
            <person name="Tomita M."/>
            <person name="Arakawa K."/>
        </authorList>
    </citation>
    <scope>NUCLEOTIDE SEQUENCE [LARGE SCALE GENOMIC DNA]</scope>
</reference>
<organism evidence="2 3">
    <name type="scientific">Araneus ventricosus</name>
    <name type="common">Orbweaver spider</name>
    <name type="synonym">Epeira ventricosa</name>
    <dbReference type="NCBI Taxonomy" id="182803"/>
    <lineage>
        <taxon>Eukaryota</taxon>
        <taxon>Metazoa</taxon>
        <taxon>Ecdysozoa</taxon>
        <taxon>Arthropoda</taxon>
        <taxon>Chelicerata</taxon>
        <taxon>Arachnida</taxon>
        <taxon>Araneae</taxon>
        <taxon>Araneomorphae</taxon>
        <taxon>Entelegynae</taxon>
        <taxon>Araneoidea</taxon>
        <taxon>Araneidae</taxon>
        <taxon>Araneus</taxon>
    </lineage>
</organism>
<name>A0A4Y2RQG7_ARAVE</name>
<dbReference type="Proteomes" id="UP000499080">
    <property type="component" value="Unassembled WGS sequence"/>
</dbReference>
<evidence type="ECO:0000256" key="1">
    <source>
        <dbReference type="SAM" id="MobiDB-lite"/>
    </source>
</evidence>
<dbReference type="EMBL" id="BGPR01017992">
    <property type="protein sequence ID" value="GBN77948.1"/>
    <property type="molecule type" value="Genomic_DNA"/>
</dbReference>
<comment type="caution">
    <text evidence="2">The sequence shown here is derived from an EMBL/GenBank/DDBJ whole genome shotgun (WGS) entry which is preliminary data.</text>
</comment>
<gene>
    <name evidence="2" type="ORF">AVEN_115798_1</name>
</gene>
<feature type="compositionally biased region" description="Polar residues" evidence="1">
    <location>
        <begin position="27"/>
        <end position="38"/>
    </location>
</feature>
<evidence type="ECO:0000313" key="2">
    <source>
        <dbReference type="EMBL" id="GBN77948.1"/>
    </source>
</evidence>
<dbReference type="AlphaFoldDB" id="A0A4Y2RQG7"/>
<feature type="region of interest" description="Disordered" evidence="1">
    <location>
        <begin position="1"/>
        <end position="42"/>
    </location>
</feature>
<sequence length="147" mass="16667">MNSDDEISRSTQQDSPEKNSGKLENPNLKNFQQSQAPQNEKECYIKEKIPYAPPIVIDNPKNVPQLLQTISALTEELVTGRIISSDKLKIFPPTSEAHRKIQRQITKDGLKPTPLKLMTNDEKKIKIVIRCLDPDHDASVIMQELAH</sequence>
<protein>
    <recommendedName>
        <fullName evidence="4">Pre-C2HC domain-containing protein</fullName>
    </recommendedName>
</protein>
<feature type="compositionally biased region" description="Polar residues" evidence="1">
    <location>
        <begin position="1"/>
        <end position="14"/>
    </location>
</feature>
<proteinExistence type="predicted"/>
<evidence type="ECO:0008006" key="4">
    <source>
        <dbReference type="Google" id="ProtNLM"/>
    </source>
</evidence>
<keyword evidence="3" id="KW-1185">Reference proteome</keyword>